<dbReference type="STRING" id="1324957.K933_00547"/>
<evidence type="ECO:0000313" key="2">
    <source>
        <dbReference type="Proteomes" id="UP000017840"/>
    </source>
</evidence>
<proteinExistence type="predicted"/>
<keyword evidence="2" id="KW-1185">Reference proteome</keyword>
<sequence>MAAENCLSTTIDGETVVLHTDAGKYYGFNEVGTFVWESLQEPHTVEEVYEAVTDEYDVGYDRCREDVDELLAELADKDLVTVDAE</sequence>
<comment type="caution">
    <text evidence="1">The sequence shown here is derived from an EMBL/GenBank/DDBJ whole genome shotgun (WGS) entry which is preliminary data.</text>
</comment>
<reference evidence="1 2" key="1">
    <citation type="journal article" date="2013" name="Genome Announc.">
        <title>Draft Genome Sequence of 'Candidatus Halobonum tyrrellensis' Strain G22, Isolated from the Hypersaline Waters of Lake Tyrrell, Australia.</title>
        <authorList>
            <person name="Ugalde J.A."/>
            <person name="Narasingarao P."/>
            <person name="Kuo S."/>
            <person name="Podell S."/>
            <person name="Allen E.E."/>
        </authorList>
    </citation>
    <scope>NUCLEOTIDE SEQUENCE [LARGE SCALE GENOMIC DNA]</scope>
    <source>
        <strain evidence="1 2">G22</strain>
    </source>
</reference>
<evidence type="ECO:0000313" key="1">
    <source>
        <dbReference type="EMBL" id="ESP90006.1"/>
    </source>
</evidence>
<protein>
    <recommendedName>
        <fullName evidence="3">Coenzyme PQQ synthesis protein D (PqqD)</fullName>
    </recommendedName>
</protein>
<evidence type="ECO:0008006" key="3">
    <source>
        <dbReference type="Google" id="ProtNLM"/>
    </source>
</evidence>
<dbReference type="AlphaFoldDB" id="V4GXW5"/>
<dbReference type="Gene3D" id="1.10.10.1150">
    <property type="entry name" value="Coenzyme PQQ synthesis protein D (PqqD)"/>
    <property type="match status" value="1"/>
</dbReference>
<dbReference type="Pfam" id="PF05402">
    <property type="entry name" value="PqqD"/>
    <property type="match status" value="1"/>
</dbReference>
<name>V4GXW5_9EURY</name>
<dbReference type="InterPro" id="IPR041881">
    <property type="entry name" value="PqqD_sf"/>
</dbReference>
<accession>V4GXW5</accession>
<gene>
    <name evidence="1" type="ORF">K933_00547</name>
</gene>
<dbReference type="InterPro" id="IPR008792">
    <property type="entry name" value="PQQD"/>
</dbReference>
<dbReference type="Proteomes" id="UP000017840">
    <property type="component" value="Unassembled WGS sequence"/>
</dbReference>
<dbReference type="eggNOG" id="arCOG03838">
    <property type="taxonomic scope" value="Archaea"/>
</dbReference>
<organism evidence="1 2">
    <name type="scientific">Candidatus Halobonum tyrrellensis G22</name>
    <dbReference type="NCBI Taxonomy" id="1324957"/>
    <lineage>
        <taxon>Archaea</taxon>
        <taxon>Methanobacteriati</taxon>
        <taxon>Methanobacteriota</taxon>
        <taxon>Stenosarchaea group</taxon>
        <taxon>Halobacteria</taxon>
        <taxon>Halobacteriales</taxon>
        <taxon>Haloferacaceae</taxon>
        <taxon>Candidatus Halobonum</taxon>
    </lineage>
</organism>
<dbReference type="EMBL" id="ASGZ01000002">
    <property type="protein sequence ID" value="ESP90006.1"/>
    <property type="molecule type" value="Genomic_DNA"/>
</dbReference>